<proteinExistence type="predicted"/>
<organism evidence="1 2">
    <name type="scientific">Cladorrhinum samala</name>
    <dbReference type="NCBI Taxonomy" id="585594"/>
    <lineage>
        <taxon>Eukaryota</taxon>
        <taxon>Fungi</taxon>
        <taxon>Dikarya</taxon>
        <taxon>Ascomycota</taxon>
        <taxon>Pezizomycotina</taxon>
        <taxon>Sordariomycetes</taxon>
        <taxon>Sordariomycetidae</taxon>
        <taxon>Sordariales</taxon>
        <taxon>Podosporaceae</taxon>
        <taxon>Cladorrhinum</taxon>
    </lineage>
</organism>
<dbReference type="AlphaFoldDB" id="A0AAV9HCJ2"/>
<dbReference type="Proteomes" id="UP001321749">
    <property type="component" value="Unassembled WGS sequence"/>
</dbReference>
<keyword evidence="2" id="KW-1185">Reference proteome</keyword>
<dbReference type="EMBL" id="MU865104">
    <property type="protein sequence ID" value="KAK4457636.1"/>
    <property type="molecule type" value="Genomic_DNA"/>
</dbReference>
<reference evidence="1" key="1">
    <citation type="journal article" date="2023" name="Mol. Phylogenet. Evol.">
        <title>Genome-scale phylogeny and comparative genomics of the fungal order Sordariales.</title>
        <authorList>
            <person name="Hensen N."/>
            <person name="Bonometti L."/>
            <person name="Westerberg I."/>
            <person name="Brannstrom I.O."/>
            <person name="Guillou S."/>
            <person name="Cros-Aarteil S."/>
            <person name="Calhoun S."/>
            <person name="Haridas S."/>
            <person name="Kuo A."/>
            <person name="Mondo S."/>
            <person name="Pangilinan J."/>
            <person name="Riley R."/>
            <person name="LaButti K."/>
            <person name="Andreopoulos B."/>
            <person name="Lipzen A."/>
            <person name="Chen C."/>
            <person name="Yan M."/>
            <person name="Daum C."/>
            <person name="Ng V."/>
            <person name="Clum A."/>
            <person name="Steindorff A."/>
            <person name="Ohm R.A."/>
            <person name="Martin F."/>
            <person name="Silar P."/>
            <person name="Natvig D.O."/>
            <person name="Lalanne C."/>
            <person name="Gautier V."/>
            <person name="Ament-Velasquez S.L."/>
            <person name="Kruys A."/>
            <person name="Hutchinson M.I."/>
            <person name="Powell A.J."/>
            <person name="Barry K."/>
            <person name="Miller A.N."/>
            <person name="Grigoriev I.V."/>
            <person name="Debuchy R."/>
            <person name="Gladieux P."/>
            <person name="Hiltunen Thoren M."/>
            <person name="Johannesson H."/>
        </authorList>
    </citation>
    <scope>NUCLEOTIDE SEQUENCE</scope>
    <source>
        <strain evidence="1">PSN324</strain>
    </source>
</reference>
<evidence type="ECO:0000313" key="1">
    <source>
        <dbReference type="EMBL" id="KAK4457636.1"/>
    </source>
</evidence>
<comment type="caution">
    <text evidence="1">The sequence shown here is derived from an EMBL/GenBank/DDBJ whole genome shotgun (WGS) entry which is preliminary data.</text>
</comment>
<gene>
    <name evidence="1" type="ORF">QBC42DRAFT_278632</name>
</gene>
<sequence>MNTTEPCYVLAAWARPIAQGITAMACARKETLTKLPPEHRRWAGEILTRLEMIYSYMQLIPPYLVEDSMNQLSMELLGELAKMLNSSHQIRINYNIKECVAIFHKHFDTSNYIIRPDRILSFFKKASSQALIQSINQNCAKIFSMLNQDDDAEHTQGLPADTRFLDRNNHSIDLSSGMLQVLQSHLHGLETPASACQGFKYPARLCLSDE</sequence>
<protein>
    <submittedName>
        <fullName evidence="1">Uncharacterized protein</fullName>
    </submittedName>
</protein>
<evidence type="ECO:0000313" key="2">
    <source>
        <dbReference type="Proteomes" id="UP001321749"/>
    </source>
</evidence>
<name>A0AAV9HCJ2_9PEZI</name>
<reference evidence="1" key="2">
    <citation type="submission" date="2023-06" db="EMBL/GenBank/DDBJ databases">
        <authorList>
            <consortium name="Lawrence Berkeley National Laboratory"/>
            <person name="Mondo S.J."/>
            <person name="Hensen N."/>
            <person name="Bonometti L."/>
            <person name="Westerberg I."/>
            <person name="Brannstrom I.O."/>
            <person name="Guillou S."/>
            <person name="Cros-Aarteil S."/>
            <person name="Calhoun S."/>
            <person name="Haridas S."/>
            <person name="Kuo A."/>
            <person name="Pangilinan J."/>
            <person name="Riley R."/>
            <person name="Labutti K."/>
            <person name="Andreopoulos B."/>
            <person name="Lipzen A."/>
            <person name="Chen C."/>
            <person name="Yanf M."/>
            <person name="Daum C."/>
            <person name="Ng V."/>
            <person name="Clum A."/>
            <person name="Steindorff A."/>
            <person name="Ohm R."/>
            <person name="Martin F."/>
            <person name="Silar P."/>
            <person name="Natvig D."/>
            <person name="Lalanne C."/>
            <person name="Gautier V."/>
            <person name="Ament-Velasquez S.L."/>
            <person name="Kruys A."/>
            <person name="Hutchinson M.I."/>
            <person name="Powell A.J."/>
            <person name="Barry K."/>
            <person name="Miller A.N."/>
            <person name="Grigoriev I.V."/>
            <person name="Debuchy R."/>
            <person name="Gladieux P."/>
            <person name="Thoren M.H."/>
            <person name="Johannesson H."/>
        </authorList>
    </citation>
    <scope>NUCLEOTIDE SEQUENCE</scope>
    <source>
        <strain evidence="1">PSN324</strain>
    </source>
</reference>
<accession>A0AAV9HCJ2</accession>